<keyword evidence="4 6" id="KW-1133">Transmembrane helix</keyword>
<dbReference type="CDD" id="cd06261">
    <property type="entry name" value="TM_PBP2"/>
    <property type="match status" value="1"/>
</dbReference>
<gene>
    <name evidence="8" type="ORF">MA47_05735</name>
</gene>
<comment type="subcellular location">
    <subcellularLocation>
        <location evidence="6">Cell membrane</location>
        <topology evidence="6">Multi-pass membrane protein</topology>
    </subcellularLocation>
    <subcellularLocation>
        <location evidence="1">Membrane</location>
        <topology evidence="1">Multi-pass membrane protein</topology>
    </subcellularLocation>
</comment>
<evidence type="ECO:0000256" key="2">
    <source>
        <dbReference type="ARBA" id="ARBA00022448"/>
    </source>
</evidence>
<evidence type="ECO:0000256" key="1">
    <source>
        <dbReference type="ARBA" id="ARBA00004141"/>
    </source>
</evidence>
<organism evidence="8 9">
    <name type="scientific">Corynebacterium auriscanis</name>
    <dbReference type="NCBI Taxonomy" id="99807"/>
    <lineage>
        <taxon>Bacteria</taxon>
        <taxon>Bacillati</taxon>
        <taxon>Actinomycetota</taxon>
        <taxon>Actinomycetes</taxon>
        <taxon>Mycobacteriales</taxon>
        <taxon>Corynebacteriaceae</taxon>
        <taxon>Corynebacterium</taxon>
    </lineage>
</organism>
<dbReference type="GeneID" id="300551994"/>
<dbReference type="GO" id="GO:0031460">
    <property type="term" value="P:glycine betaine transport"/>
    <property type="evidence" value="ECO:0007669"/>
    <property type="project" value="TreeGrafter"/>
</dbReference>
<dbReference type="InterPro" id="IPR051204">
    <property type="entry name" value="ABC_transp_perm/SBD"/>
</dbReference>
<dbReference type="AlphaFoldDB" id="A0A0A2DHM1"/>
<comment type="similarity">
    <text evidence="6">Belongs to the binding-protein-dependent transport system permease family.</text>
</comment>
<dbReference type="PANTHER" id="PTHR30177:SF33">
    <property type="entry name" value="POSSIBLE OSMOPROTECTANT (GLYCINE BETAINE_CARNITINE_CHOLINE_L-PROLINE) TRANSPORT INTEGRAL MEMBRANE PROTEIN ABC TRANSPORTER PROZ"/>
    <property type="match status" value="1"/>
</dbReference>
<accession>A0A0A2DHM1</accession>
<dbReference type="SUPFAM" id="SSF161098">
    <property type="entry name" value="MetI-like"/>
    <property type="match status" value="1"/>
</dbReference>
<evidence type="ECO:0000256" key="5">
    <source>
        <dbReference type="ARBA" id="ARBA00023136"/>
    </source>
</evidence>
<feature type="transmembrane region" description="Helical" evidence="6">
    <location>
        <begin position="155"/>
        <end position="179"/>
    </location>
</feature>
<reference evidence="8 9" key="1">
    <citation type="submission" date="2014-10" db="EMBL/GenBank/DDBJ databases">
        <title>Whole Genome sequence of Corynebacterium auriscanis strain CIP 106629.</title>
        <authorList>
            <person name="Hassan S.S."/>
            <person name="Jamal S.B."/>
            <person name="Tiwari S."/>
            <person name="Oliveira L.D.C."/>
            <person name="Souza F."/>
            <person name="Mariano D.C."/>
            <person name="Almeida S."/>
            <person name="Dorella F."/>
            <person name="Pereira F."/>
            <person name="Carvalho A."/>
            <person name="Leal C.A."/>
            <person name="Soares S.D.C."/>
            <person name="Figueiredo H.C."/>
            <person name="Silva A."/>
            <person name="Azevedo V.A."/>
        </authorList>
    </citation>
    <scope>NUCLEOTIDE SEQUENCE [LARGE SCALE GENOMIC DNA]</scope>
    <source>
        <strain evidence="8 9">CIP 106629</strain>
    </source>
</reference>
<keyword evidence="3 6" id="KW-0812">Transmembrane</keyword>
<feature type="transmembrane region" description="Helical" evidence="6">
    <location>
        <begin position="191"/>
        <end position="211"/>
    </location>
</feature>
<comment type="caution">
    <text evidence="8">The sequence shown here is derived from an EMBL/GenBank/DDBJ whole genome shotgun (WGS) entry which is preliminary data.</text>
</comment>
<evidence type="ECO:0000313" key="8">
    <source>
        <dbReference type="EMBL" id="KGM18700.1"/>
    </source>
</evidence>
<evidence type="ECO:0000313" key="9">
    <source>
        <dbReference type="Proteomes" id="UP000030145"/>
    </source>
</evidence>
<keyword evidence="2 6" id="KW-0813">Transport</keyword>
<dbReference type="Pfam" id="PF00528">
    <property type="entry name" value="BPD_transp_1"/>
    <property type="match status" value="1"/>
</dbReference>
<evidence type="ECO:0000256" key="6">
    <source>
        <dbReference type="RuleBase" id="RU363032"/>
    </source>
</evidence>
<feature type="transmembrane region" description="Helical" evidence="6">
    <location>
        <begin position="29"/>
        <end position="50"/>
    </location>
</feature>
<dbReference type="RefSeq" id="WP_035114267.1">
    <property type="nucleotide sequence ID" value="NZ_CP047046.1"/>
</dbReference>
<evidence type="ECO:0000256" key="4">
    <source>
        <dbReference type="ARBA" id="ARBA00022989"/>
    </source>
</evidence>
<evidence type="ECO:0000259" key="7">
    <source>
        <dbReference type="PROSITE" id="PS50928"/>
    </source>
</evidence>
<dbReference type="PROSITE" id="PS50928">
    <property type="entry name" value="ABC_TM1"/>
    <property type="match status" value="1"/>
</dbReference>
<dbReference type="PANTHER" id="PTHR30177">
    <property type="entry name" value="GLYCINE BETAINE/L-PROLINE TRANSPORT SYSTEM PERMEASE PROTEIN PROW"/>
    <property type="match status" value="1"/>
</dbReference>
<proteinExistence type="inferred from homology"/>
<dbReference type="Gene3D" id="1.10.3720.10">
    <property type="entry name" value="MetI-like"/>
    <property type="match status" value="1"/>
</dbReference>
<dbReference type="InterPro" id="IPR000515">
    <property type="entry name" value="MetI-like"/>
</dbReference>
<protein>
    <recommendedName>
        <fullName evidence="7">ABC transmembrane type-1 domain-containing protein</fullName>
    </recommendedName>
</protein>
<evidence type="ECO:0000256" key="3">
    <source>
        <dbReference type="ARBA" id="ARBA00022692"/>
    </source>
</evidence>
<keyword evidence="9" id="KW-1185">Reference proteome</keyword>
<feature type="transmembrane region" description="Helical" evidence="6">
    <location>
        <begin position="90"/>
        <end position="111"/>
    </location>
</feature>
<feature type="transmembrane region" description="Helical" evidence="6">
    <location>
        <begin position="59"/>
        <end position="84"/>
    </location>
</feature>
<dbReference type="EMBL" id="JRVJ01000007">
    <property type="protein sequence ID" value="KGM18700.1"/>
    <property type="molecule type" value="Genomic_DNA"/>
</dbReference>
<name>A0A0A2DHM1_9CORY</name>
<keyword evidence="5 6" id="KW-0472">Membrane</keyword>
<dbReference type="InterPro" id="IPR035906">
    <property type="entry name" value="MetI-like_sf"/>
</dbReference>
<dbReference type="GO" id="GO:0055085">
    <property type="term" value="P:transmembrane transport"/>
    <property type="evidence" value="ECO:0007669"/>
    <property type="project" value="InterPro"/>
</dbReference>
<dbReference type="GO" id="GO:0005886">
    <property type="term" value="C:plasma membrane"/>
    <property type="evidence" value="ECO:0007669"/>
    <property type="project" value="UniProtKB-SubCell"/>
</dbReference>
<sequence>MFNKAWELLADAPRWTAPDGHWARIMEHLAISGVSMLIALLIAVPIGLWIGHTGRGGSVVVALSGVLRAVPSLGLLTVLALMLPGGTSDGLVPSLVVLVILAVPPILAGVYSGMRAIPRYVVDGARAVGHSEGQILRMVEVPLSASSIVDGIRSAVLQVVATTTICAYLGTGGLGRYLIDGLALSDYPVVIAGAVLVIGLIVVLEAVLSVVSRSVAPRT</sequence>
<dbReference type="Proteomes" id="UP000030145">
    <property type="component" value="Unassembled WGS sequence"/>
</dbReference>
<feature type="domain" description="ABC transmembrane type-1" evidence="7">
    <location>
        <begin position="25"/>
        <end position="208"/>
    </location>
</feature>